<keyword evidence="12" id="KW-0446">Lipid-binding</keyword>
<keyword evidence="17" id="KW-0175">Coiled coil</keyword>
<dbReference type="GO" id="GO:0005789">
    <property type="term" value="C:endoplasmic reticulum membrane"/>
    <property type="evidence" value="ECO:0007669"/>
    <property type="project" value="UniProtKB-SubCell"/>
</dbReference>
<dbReference type="InterPro" id="IPR011993">
    <property type="entry name" value="PH-like_dom_sf"/>
</dbReference>
<dbReference type="SUPFAM" id="SSF57586">
    <property type="entry name" value="TNF receptor-like"/>
    <property type="match status" value="2"/>
</dbReference>
<evidence type="ECO:0000256" key="14">
    <source>
        <dbReference type="PROSITE-ProRule" id="PRU00206"/>
    </source>
</evidence>
<feature type="compositionally biased region" description="Basic and acidic residues" evidence="18">
    <location>
        <begin position="293"/>
        <end position="318"/>
    </location>
</feature>
<feature type="disulfide bond" evidence="14">
    <location>
        <begin position="1613"/>
        <end position="1626"/>
    </location>
</feature>
<feature type="domain" description="PH" evidence="20">
    <location>
        <begin position="120"/>
        <end position="237"/>
    </location>
</feature>
<feature type="repeat" description="TNFR-Cys" evidence="14">
    <location>
        <begin position="1166"/>
        <end position="1206"/>
    </location>
</feature>
<evidence type="ECO:0000313" key="23">
    <source>
        <dbReference type="Proteomes" id="UP001214576"/>
    </source>
</evidence>
<reference evidence="22" key="1">
    <citation type="submission" date="2022-03" db="EMBL/GenBank/DDBJ databases">
        <title>Genomic analyses of argali, domestic sheep and their hybrids provide insights into chromosomal evolution, heterosis and genetic basis of agronomic traits.</title>
        <authorList>
            <person name="Li M."/>
        </authorList>
    </citation>
    <scope>NUCLEOTIDE SEQUENCE</scope>
    <source>
        <strain evidence="22">CAU-MHL-2022a</strain>
        <tissue evidence="22">Skin</tissue>
    </source>
</reference>
<feature type="compositionally biased region" description="Low complexity" evidence="18">
    <location>
        <begin position="255"/>
        <end position="270"/>
    </location>
</feature>
<dbReference type="CDD" id="cd15837">
    <property type="entry name" value="TNFRSF26"/>
    <property type="match status" value="1"/>
</dbReference>
<evidence type="ECO:0000256" key="18">
    <source>
        <dbReference type="SAM" id="MobiDB-lite"/>
    </source>
</evidence>
<dbReference type="SUPFAM" id="SSF50729">
    <property type="entry name" value="PH domain-like"/>
    <property type="match status" value="1"/>
</dbReference>
<feature type="transmembrane region" description="Helical" evidence="19">
    <location>
        <begin position="1693"/>
        <end position="1716"/>
    </location>
</feature>
<dbReference type="Pfam" id="PF00169">
    <property type="entry name" value="PH"/>
    <property type="match status" value="1"/>
</dbReference>
<evidence type="ECO:0000256" key="17">
    <source>
        <dbReference type="SAM" id="Coils"/>
    </source>
</evidence>
<evidence type="ECO:0000256" key="4">
    <source>
        <dbReference type="ARBA" id="ARBA00022553"/>
    </source>
</evidence>
<accession>A0AAD4Y166</accession>
<dbReference type="InterPro" id="IPR032678">
    <property type="entry name" value="tRNA-synt_1_cat_dom"/>
</dbReference>
<keyword evidence="11 16" id="KW-0445">Lipid transport</keyword>
<protein>
    <recommendedName>
        <fullName evidence="16">Oxysterol-binding protein</fullName>
    </recommendedName>
</protein>
<dbReference type="SUPFAM" id="SSF52374">
    <property type="entry name" value="Nucleotidylyl transferase"/>
    <property type="match status" value="1"/>
</dbReference>
<gene>
    <name evidence="22" type="ORF">MG293_020103</name>
</gene>
<feature type="region of interest" description="Disordered" evidence="18">
    <location>
        <begin position="1723"/>
        <end position="1808"/>
    </location>
</feature>
<keyword evidence="8" id="KW-0256">Endoplasmic reticulum</keyword>
<feature type="compositionally biased region" description="Polar residues" evidence="18">
    <location>
        <begin position="15"/>
        <end position="24"/>
    </location>
</feature>
<dbReference type="SMART" id="SM00233">
    <property type="entry name" value="PH"/>
    <property type="match status" value="1"/>
</dbReference>
<keyword evidence="3 16" id="KW-0813">Transport</keyword>
<feature type="domain" description="TNFR-Cys" evidence="21">
    <location>
        <begin position="1594"/>
        <end position="1634"/>
    </location>
</feature>
<feature type="disulfide bond" evidence="14">
    <location>
        <begin position="1595"/>
        <end position="1610"/>
    </location>
</feature>
<dbReference type="Pfam" id="PF01237">
    <property type="entry name" value="Oxysterol_BP"/>
    <property type="match status" value="1"/>
</dbReference>
<evidence type="ECO:0000313" key="22">
    <source>
        <dbReference type="EMBL" id="KAI4530247.1"/>
    </source>
</evidence>
<dbReference type="Gene3D" id="2.40.160.120">
    <property type="match status" value="1"/>
</dbReference>
<dbReference type="SMART" id="SM00208">
    <property type="entry name" value="TNFR"/>
    <property type="match status" value="4"/>
</dbReference>
<dbReference type="FunFam" id="2.30.29.30:FF:000030">
    <property type="entry name" value="Oxysterol-binding protein"/>
    <property type="match status" value="1"/>
</dbReference>
<dbReference type="EMBL" id="JAKZEL010000026">
    <property type="protein sequence ID" value="KAI4530247.1"/>
    <property type="molecule type" value="Genomic_DNA"/>
</dbReference>
<feature type="domain" description="TNFR-Cys" evidence="21">
    <location>
        <begin position="1635"/>
        <end position="1675"/>
    </location>
</feature>
<dbReference type="Gene3D" id="3.40.50.620">
    <property type="entry name" value="HUPs"/>
    <property type="match status" value="1"/>
</dbReference>
<organism evidence="22 23">
    <name type="scientific">Ovis ammon polii</name>
    <dbReference type="NCBI Taxonomy" id="230172"/>
    <lineage>
        <taxon>Eukaryota</taxon>
        <taxon>Metazoa</taxon>
        <taxon>Chordata</taxon>
        <taxon>Craniata</taxon>
        <taxon>Vertebrata</taxon>
        <taxon>Euteleostomi</taxon>
        <taxon>Mammalia</taxon>
        <taxon>Eutheria</taxon>
        <taxon>Laurasiatheria</taxon>
        <taxon>Artiodactyla</taxon>
        <taxon>Ruminantia</taxon>
        <taxon>Pecora</taxon>
        <taxon>Bovidae</taxon>
        <taxon>Caprinae</taxon>
        <taxon>Ovis</taxon>
    </lineage>
</organism>
<dbReference type="SUPFAM" id="SSF144000">
    <property type="entry name" value="Oxysterol-binding protein-like"/>
    <property type="match status" value="1"/>
</dbReference>
<evidence type="ECO:0000256" key="15">
    <source>
        <dbReference type="RuleBase" id="RU003844"/>
    </source>
</evidence>
<feature type="repeat" description="TNFR-Cys" evidence="14">
    <location>
        <begin position="1635"/>
        <end position="1675"/>
    </location>
</feature>
<evidence type="ECO:0000256" key="10">
    <source>
        <dbReference type="ARBA" id="ARBA00022989"/>
    </source>
</evidence>
<dbReference type="GO" id="GO:0032541">
    <property type="term" value="C:cortical endoplasmic reticulum"/>
    <property type="evidence" value="ECO:0007669"/>
    <property type="project" value="TreeGrafter"/>
</dbReference>
<feature type="region of interest" description="Disordered" evidence="18">
    <location>
        <begin position="249"/>
        <end position="334"/>
    </location>
</feature>
<dbReference type="PROSITE" id="PS01013">
    <property type="entry name" value="OSBP"/>
    <property type="match status" value="1"/>
</dbReference>
<dbReference type="Gene3D" id="1.10.287.2720">
    <property type="match status" value="1"/>
</dbReference>
<feature type="compositionally biased region" description="Polar residues" evidence="18">
    <location>
        <begin position="973"/>
        <end position="998"/>
    </location>
</feature>
<dbReference type="InterPro" id="IPR000648">
    <property type="entry name" value="Oxysterol-bd"/>
</dbReference>
<dbReference type="GO" id="GO:0016874">
    <property type="term" value="F:ligase activity"/>
    <property type="evidence" value="ECO:0007669"/>
    <property type="project" value="UniProtKB-KW"/>
</dbReference>
<keyword evidence="6 19" id="KW-0812">Transmembrane</keyword>
<dbReference type="FunFam" id="2.40.160.120:FF:000020">
    <property type="entry name" value="Oxysterol-binding protein"/>
    <property type="match status" value="1"/>
</dbReference>
<evidence type="ECO:0000256" key="16">
    <source>
        <dbReference type="RuleBase" id="RU003845"/>
    </source>
</evidence>
<evidence type="ECO:0000259" key="20">
    <source>
        <dbReference type="PROSITE" id="PS50003"/>
    </source>
</evidence>
<feature type="region of interest" description="Disordered" evidence="18">
    <location>
        <begin position="1"/>
        <end position="67"/>
    </location>
</feature>
<feature type="domain" description="TNFR-Cys" evidence="21">
    <location>
        <begin position="1166"/>
        <end position="1206"/>
    </location>
</feature>
<dbReference type="PANTHER" id="PTHR10972">
    <property type="entry name" value="OXYSTEROL-BINDING PROTEIN-RELATED"/>
    <property type="match status" value="1"/>
</dbReference>
<comment type="subcellular location">
    <subcellularLocation>
        <location evidence="1">Endoplasmic reticulum membrane</location>
        <topology evidence="1">Single-pass membrane protein</topology>
    </subcellularLocation>
</comment>
<keyword evidence="5" id="KW-0436">Ligase</keyword>
<feature type="compositionally biased region" description="Polar residues" evidence="18">
    <location>
        <begin position="1725"/>
        <end position="1737"/>
    </location>
</feature>
<feature type="compositionally biased region" description="Basic and acidic residues" evidence="18">
    <location>
        <begin position="31"/>
        <end position="55"/>
    </location>
</feature>
<dbReference type="PANTHER" id="PTHR10972:SF213">
    <property type="entry name" value="OXYSTEROL-BINDING PROTEIN-RELATED PROTEIN 5"/>
    <property type="match status" value="1"/>
</dbReference>
<feature type="region of interest" description="Disordered" evidence="18">
    <location>
        <begin position="973"/>
        <end position="1001"/>
    </location>
</feature>
<feature type="region of interest" description="Disordered" evidence="18">
    <location>
        <begin position="1024"/>
        <end position="1051"/>
    </location>
</feature>
<keyword evidence="7" id="KW-0547">Nucleotide-binding</keyword>
<evidence type="ECO:0000256" key="11">
    <source>
        <dbReference type="ARBA" id="ARBA00023055"/>
    </source>
</evidence>
<dbReference type="GO" id="GO:0005524">
    <property type="term" value="F:ATP binding"/>
    <property type="evidence" value="ECO:0007669"/>
    <property type="project" value="UniProtKB-KW"/>
</dbReference>
<evidence type="ECO:0000256" key="2">
    <source>
        <dbReference type="ARBA" id="ARBA00008842"/>
    </source>
</evidence>
<feature type="compositionally biased region" description="Polar residues" evidence="18">
    <location>
        <begin position="1747"/>
        <end position="1760"/>
    </location>
</feature>
<dbReference type="InterPro" id="IPR034062">
    <property type="entry name" value="TNFRSF26_N"/>
</dbReference>
<evidence type="ECO:0000256" key="1">
    <source>
        <dbReference type="ARBA" id="ARBA00004389"/>
    </source>
</evidence>
<evidence type="ECO:0000256" key="5">
    <source>
        <dbReference type="ARBA" id="ARBA00022598"/>
    </source>
</evidence>
<dbReference type="InterPro" id="IPR014729">
    <property type="entry name" value="Rossmann-like_a/b/a_fold"/>
</dbReference>
<keyword evidence="10 19" id="KW-1133">Transmembrane helix</keyword>
<dbReference type="Gene3D" id="2.30.29.30">
    <property type="entry name" value="Pleckstrin-homology domain (PH domain)/Phosphotyrosine-binding domain (PTB)"/>
    <property type="match status" value="1"/>
</dbReference>
<keyword evidence="9" id="KW-0067">ATP-binding</keyword>
<dbReference type="InterPro" id="IPR018494">
    <property type="entry name" value="Oxysterol-bd_CS"/>
</dbReference>
<feature type="compositionally biased region" description="Acidic residues" evidence="18">
    <location>
        <begin position="776"/>
        <end position="788"/>
    </location>
</feature>
<feature type="compositionally biased region" description="Polar residues" evidence="18">
    <location>
        <begin position="754"/>
        <end position="769"/>
    </location>
</feature>
<evidence type="ECO:0000256" key="19">
    <source>
        <dbReference type="SAM" id="Phobius"/>
    </source>
</evidence>
<proteinExistence type="inferred from homology"/>
<keyword evidence="23" id="KW-1185">Reference proteome</keyword>
<dbReference type="InterPro" id="IPR001368">
    <property type="entry name" value="TNFR/NGFR_Cys_rich_reg"/>
</dbReference>
<dbReference type="InterPro" id="IPR037239">
    <property type="entry name" value="OSBP_sf"/>
</dbReference>
<dbReference type="Gene3D" id="3.30.70.3490">
    <property type="match status" value="1"/>
</dbReference>
<feature type="region of interest" description="Disordered" evidence="18">
    <location>
        <begin position="732"/>
        <end position="790"/>
    </location>
</feature>
<dbReference type="GO" id="GO:0005829">
    <property type="term" value="C:cytosol"/>
    <property type="evidence" value="ECO:0007669"/>
    <property type="project" value="TreeGrafter"/>
</dbReference>
<evidence type="ECO:0000256" key="9">
    <source>
        <dbReference type="ARBA" id="ARBA00022840"/>
    </source>
</evidence>
<dbReference type="PROSITE" id="PS50003">
    <property type="entry name" value="PH_DOMAIN"/>
    <property type="match status" value="1"/>
</dbReference>
<evidence type="ECO:0000256" key="7">
    <source>
        <dbReference type="ARBA" id="ARBA00022741"/>
    </source>
</evidence>
<dbReference type="GO" id="GO:0015485">
    <property type="term" value="F:cholesterol binding"/>
    <property type="evidence" value="ECO:0007669"/>
    <property type="project" value="TreeGrafter"/>
</dbReference>
<comment type="caution">
    <text evidence="14">Lacks conserved residue(s) required for the propagation of feature annotation.</text>
</comment>
<feature type="repeat" description="TNFR-Cys" evidence="14">
    <location>
        <begin position="1594"/>
        <end position="1634"/>
    </location>
</feature>
<dbReference type="Pfam" id="PF00020">
    <property type="entry name" value="TNFR_c6"/>
    <property type="match status" value="4"/>
</dbReference>
<dbReference type="SUPFAM" id="SSF47616">
    <property type="entry name" value="GST C-terminal domain-like"/>
    <property type="match status" value="1"/>
</dbReference>
<dbReference type="FunFam" id="1.10.287.2720:FF:000002">
    <property type="entry name" value="Oxysterol-binding protein"/>
    <property type="match status" value="1"/>
</dbReference>
<evidence type="ECO:0000256" key="8">
    <source>
        <dbReference type="ARBA" id="ARBA00022824"/>
    </source>
</evidence>
<dbReference type="Proteomes" id="UP001214576">
    <property type="component" value="Unassembled WGS sequence"/>
</dbReference>
<dbReference type="Gene3D" id="2.10.50.10">
    <property type="entry name" value="Tumor Necrosis Factor Receptor, subunit A, domain 2"/>
    <property type="match status" value="4"/>
</dbReference>
<evidence type="ECO:0000259" key="21">
    <source>
        <dbReference type="PROSITE" id="PS50050"/>
    </source>
</evidence>
<feature type="coiled-coil region" evidence="17">
    <location>
        <begin position="90"/>
        <end position="117"/>
    </location>
</feature>
<evidence type="ECO:0000256" key="13">
    <source>
        <dbReference type="ARBA" id="ARBA00023136"/>
    </source>
</evidence>
<keyword evidence="14" id="KW-1015">Disulfide bond</keyword>
<dbReference type="PROSITE" id="PS50050">
    <property type="entry name" value="TNFR_NGFR_2"/>
    <property type="match status" value="3"/>
</dbReference>
<evidence type="ECO:0000256" key="12">
    <source>
        <dbReference type="ARBA" id="ARBA00023121"/>
    </source>
</evidence>
<keyword evidence="4" id="KW-0597">Phosphoprotein</keyword>
<evidence type="ECO:0000256" key="6">
    <source>
        <dbReference type="ARBA" id="ARBA00022692"/>
    </source>
</evidence>
<sequence length="1808" mass="199320">MKEEAFLRRRFSLCPPSSTPQKLSRNLLVGGEHELDVGPGKDMEPHGPSPTRDEGPPTPGSATKVPPAEYRLCNGSDRECVSPTAKVSKKEALKAQKESYRREKKRATRQLLSALTDPSVVIMADSLKIRGTLKSWTKLWCVLKPGVLLIYKTPKVGQWVGTVLLHCCELIERPSKKDGFCFKLFHPLDQSVWAVKGPKGESVGSITQPLPSSYLIFRAASESDGRCWLDALELALRCSSLLRLSACKQGRDGEPGSSPDGSPSSLCGLPASGAVHDQDLFPLNGSSLENDAFSDKSERENAEESDNETHDHSRKTESGSDQSEAPAGPGHRGTTYVVQDHEELGERGEASQVETVSDENKSLVWVLLKQLRPGMDLSRVALPTFVLEPRSFLNKLSDYYCHADLLSRAALEEDAYSRIKLVLRWYLSGFYKKPKGIKKPYNPVLGETFRCCWFHPQTNSRTFYIAEQVSHHPPVSAFHVSNRKDGFCISGSITAKSRFYGNSLSALLDGKATLTFLNRAEDYSLTMPYAHCKGILYGTMAMELGGRVTVECEKNSLQAELEFKLQPFFGGSTSLNQISGKITSGEEVLARLTGHWDREVFIKEEGRGGPELFWNPSEEVRRQRLKRYTVLLEEQTELESERLWQHVTRAISEGDQHKATQEKFSLEEAQRQRARERQQNLVPWTPQLFHLDPATQEWRYRYENRSPWDPLKDIAQFEQDGVLHTLQRETAFLGSPGPRHQGSAPNPRLRKPSDQPSGHSQVTESSGSTPESCPELSDEEEEDGDFVPDCESPCPRCGKEARRLQVLHEAILSIREAQQELHSTCLFRLDCQDELSYDYVAEKTPHYISTDEKPGLPVKTCGFLTPAGNHQYQCGFHAGPGASRPPVLQPQGILGRCCKACPADEEVLEECTPTHDRVCQCRSGYFYAHEGSSESCSPCSTEETPVLSAWKLGHCLSRDEPVFLDSLMLPQNSVSSMPSDQDGSAESSVPTRGNLNQPEDSEDILTEAPAVTRALQSLADVNSPQAVAGEGARALEWSPEPAPLDPQRRPSSPRTWNWLLRKHTHRPGPPRRSLLTVRVYNFQTASQRRASMHAVCPVPRGPMSCRKRSHHNDKPQHRVAALATTRESVHTAGKNHTARNKRINKIFKKDQEVVKRCSTTSDQECQCQPGQFYCDSVDCIKSCFRCIRCGDGATLQPCNATSNTICALNPESGNAGSLHANLYVILVVCISAIVIPALVCRRTAPDYKAILGISDKAVRVRALDAHLSTRSYVQGFAMSQADVDAFRQLSHVARWFQHVAAILGGPPTAGPPCRLQARTCSISVGGAAGGVPEGPEERRESPAVFPDVFVPQDGRRVTWYCCGPTVYDASHMGHARSYISFDILRRVLRDYFKFDVFYCMNITDIDDKIIRRARQNYLFERYRETQPQAAQLLEDVRAALQPFSTKLQETADPDKRQMLERLQRAVAQAAEPLEAALRAGQAGQELDGRVQGTILNVKITNQRHENQVQKGYTLRCELAEEGSSTWVDPTGPVFPGCVEEGLLPSCVTMATGKTSCNPGEYEVGQNLSCSRVCPAGYYVSTRIDQSHHIGACSPCPSGTFRAHPSEESRCVPCAQCREDQEVVKRCSTTSDQECQCQPGQFYCDSEDCTESCFRCTRCGDGATLQPCNATSNAICALNPESGHPGSSWTCLSVSAEVCIAIIVAIVIIVFAAYFVYRRTGRRNKLSGSSPGASQSNDLEMGPLAPGENTSQESVGNSARPTSEGPPGAEPLQVANGSLATPGEPGDQTRMLEAPGPPGQAEPSPSVAG</sequence>
<dbReference type="Pfam" id="PF01406">
    <property type="entry name" value="tRNA-synt_1e"/>
    <property type="match status" value="1"/>
</dbReference>
<dbReference type="GO" id="GO:0006869">
    <property type="term" value="P:lipid transport"/>
    <property type="evidence" value="ECO:0007669"/>
    <property type="project" value="UniProtKB-KW"/>
</dbReference>
<keyword evidence="13 19" id="KW-0472">Membrane</keyword>
<evidence type="ECO:0000256" key="3">
    <source>
        <dbReference type="ARBA" id="ARBA00022448"/>
    </source>
</evidence>
<dbReference type="InterPro" id="IPR036282">
    <property type="entry name" value="Glutathione-S-Trfase_C_sf"/>
</dbReference>
<dbReference type="CDD" id="cd13286">
    <property type="entry name" value="PH_OPR5_ORP8"/>
    <property type="match status" value="1"/>
</dbReference>
<feature type="disulfide bond" evidence="14">
    <location>
        <begin position="1616"/>
        <end position="1634"/>
    </location>
</feature>
<comment type="caution">
    <text evidence="22">The sequence shown here is derived from an EMBL/GenBank/DDBJ whole genome shotgun (WGS) entry which is preliminary data.</text>
</comment>
<dbReference type="InterPro" id="IPR001849">
    <property type="entry name" value="PH_domain"/>
</dbReference>
<comment type="similarity">
    <text evidence="2 15">Belongs to the OSBP family.</text>
</comment>
<name>A0AAD4Y166_OVIAM</name>